<sequence length="902" mass="102159">MELDSPIEFHILMNPQSEYPPKIFLKILKWFCPTKLHESVEGDLWEEFEFDLQRFGIRRARRRFAWNVVRFFRPAILLRHTNKRNIIYTDMLRSYFTITFRNLYRNASYSIINIIGLAIGMAACLLIWNYVEHETSFDTFHPDVERTYRVDQTSIWNPEGGIMGSTGPAVAEVLLKNYPEIQEVMRINTPGGDVMRFEPDGGVPTVFMEEKILAADSNFFNFFGIALQEGNSKSALSGINKVVISPKAAARHFGEGAALGKILLWGENKIPLEVTGITESLPANMHFSFDYLISMYSNPSIKRFDWSFIWTQMVTYIKLKPEANAVELQYKMAEIGERNIKPTFSRLGIDYHDFIRDKGGWNFVLQPVANIHLYTVNSNNRIGAVSDIKYIYIFSIVGLFVLLIAVINFVNLSTARASTRAKEVGVKKSLGAFKSSLIGQFQVESITIAFLALIIALGLAELMRWLIGPLSDVHIPFTLWKDGKVFWVLPLTTLLIGFLAGLYPSFYLTNFNPAQVLKGRIASGLKNKTMRHTLVLIQFTISITLMTGSLVVYQQLNYLKTKNLGFDKGNILVLNAAEKMGNQLESFQQELQNMPGVTTVTRAMTVPGGGAFEDIFMKEKDDTKLPIGQVKIDEHYFKTFGLSLVAGRTFDKNRLSDKEAIILNETAVKLLGWTPETALGENLIYPEIGKLEVIGVVKDFHFQSLYLNISPLVFLDINSPMWGDQRVLAIRFNSTSPKVLLESIENRWHSLSPDVPFQYSFLNEALESQYREDERMGGLFSLFTGISILVAMIGLVGLVAYSVEQRKREIGVRKVFGASTGRIFYLINKQYLILIVMALLLAMGISWWPLSHWLESFVYRITVNPLLFVLATIIEIVLAVTCVGYLSYRAAISNPAKVLKED</sequence>
<feature type="transmembrane region" description="Helical" evidence="6">
    <location>
        <begin position="487"/>
        <end position="511"/>
    </location>
</feature>
<protein>
    <submittedName>
        <fullName evidence="9">ABC transporter permease</fullName>
    </submittedName>
</protein>
<feature type="domain" description="MacB-like periplasmic core" evidence="8">
    <location>
        <begin position="110"/>
        <end position="329"/>
    </location>
</feature>
<feature type="transmembrane region" description="Helical" evidence="6">
    <location>
        <begin position="866"/>
        <end position="888"/>
    </location>
</feature>
<accession>A0ABT8F4G7</accession>
<comment type="subcellular location">
    <subcellularLocation>
        <location evidence="1">Cell membrane</location>
        <topology evidence="1">Multi-pass membrane protein</topology>
    </subcellularLocation>
</comment>
<feature type="transmembrane region" description="Helical" evidence="6">
    <location>
        <begin position="779"/>
        <end position="803"/>
    </location>
</feature>
<comment type="caution">
    <text evidence="9">The sequence shown here is derived from an EMBL/GenBank/DDBJ whole genome shotgun (WGS) entry which is preliminary data.</text>
</comment>
<evidence type="ECO:0000313" key="10">
    <source>
        <dbReference type="Proteomes" id="UP001168552"/>
    </source>
</evidence>
<dbReference type="Pfam" id="PF12704">
    <property type="entry name" value="MacB_PCD"/>
    <property type="match status" value="2"/>
</dbReference>
<dbReference type="InterPro" id="IPR047699">
    <property type="entry name" value="Permease_put_prefix"/>
</dbReference>
<reference evidence="9" key="1">
    <citation type="submission" date="2023-06" db="EMBL/GenBank/DDBJ databases">
        <title>Cytophagales bacterium Strain LB-30, isolated from soil.</title>
        <authorList>
            <person name="Liu B."/>
        </authorList>
    </citation>
    <scope>NUCLEOTIDE SEQUENCE</scope>
    <source>
        <strain evidence="9">LB-30</strain>
    </source>
</reference>
<dbReference type="InterPro" id="IPR003838">
    <property type="entry name" value="ABC3_permease_C"/>
</dbReference>
<feature type="domain" description="MacB-like periplasmic core" evidence="8">
    <location>
        <begin position="540"/>
        <end position="719"/>
    </location>
</feature>
<keyword evidence="10" id="KW-1185">Reference proteome</keyword>
<feature type="domain" description="ABC3 transporter permease C-terminal" evidence="7">
    <location>
        <begin position="782"/>
        <end position="895"/>
    </location>
</feature>
<dbReference type="PANTHER" id="PTHR30572">
    <property type="entry name" value="MEMBRANE COMPONENT OF TRANSPORTER-RELATED"/>
    <property type="match status" value="1"/>
</dbReference>
<dbReference type="InterPro" id="IPR025857">
    <property type="entry name" value="MacB_PCD"/>
</dbReference>
<dbReference type="Proteomes" id="UP001168552">
    <property type="component" value="Unassembled WGS sequence"/>
</dbReference>
<evidence type="ECO:0000256" key="2">
    <source>
        <dbReference type="ARBA" id="ARBA00022475"/>
    </source>
</evidence>
<dbReference type="Pfam" id="PF02687">
    <property type="entry name" value="FtsX"/>
    <property type="match status" value="2"/>
</dbReference>
<feature type="transmembrane region" description="Helical" evidence="6">
    <location>
        <begin position="831"/>
        <end position="850"/>
    </location>
</feature>
<proteinExistence type="predicted"/>
<feature type="transmembrane region" description="Helical" evidence="6">
    <location>
        <begin position="111"/>
        <end position="131"/>
    </location>
</feature>
<feature type="domain" description="ABC3 transporter permease C-terminal" evidence="7">
    <location>
        <begin position="396"/>
        <end position="513"/>
    </location>
</feature>
<evidence type="ECO:0000259" key="7">
    <source>
        <dbReference type="Pfam" id="PF02687"/>
    </source>
</evidence>
<dbReference type="InterPro" id="IPR050250">
    <property type="entry name" value="Macrolide_Exporter_MacB"/>
</dbReference>
<evidence type="ECO:0000256" key="3">
    <source>
        <dbReference type="ARBA" id="ARBA00022692"/>
    </source>
</evidence>
<feature type="transmembrane region" description="Helical" evidence="6">
    <location>
        <begin position="532"/>
        <end position="553"/>
    </location>
</feature>
<keyword evidence="3 6" id="KW-0812">Transmembrane</keyword>
<keyword evidence="4 6" id="KW-1133">Transmembrane helix</keyword>
<dbReference type="PANTHER" id="PTHR30572:SF18">
    <property type="entry name" value="ABC-TYPE MACROLIDE FAMILY EXPORT SYSTEM PERMEASE COMPONENT 2"/>
    <property type="match status" value="1"/>
</dbReference>
<dbReference type="EMBL" id="JAUHJS010000003">
    <property type="protein sequence ID" value="MDN4165116.1"/>
    <property type="molecule type" value="Genomic_DNA"/>
</dbReference>
<dbReference type="NCBIfam" id="NF038404">
    <property type="entry name" value="perm_prefix_2"/>
    <property type="match status" value="1"/>
</dbReference>
<evidence type="ECO:0000259" key="8">
    <source>
        <dbReference type="Pfam" id="PF12704"/>
    </source>
</evidence>
<feature type="transmembrane region" description="Helical" evidence="6">
    <location>
        <begin position="390"/>
        <end position="412"/>
    </location>
</feature>
<feature type="transmembrane region" description="Helical" evidence="6">
    <location>
        <begin position="446"/>
        <end position="467"/>
    </location>
</feature>
<evidence type="ECO:0000256" key="6">
    <source>
        <dbReference type="SAM" id="Phobius"/>
    </source>
</evidence>
<evidence type="ECO:0000256" key="4">
    <source>
        <dbReference type="ARBA" id="ARBA00022989"/>
    </source>
</evidence>
<evidence type="ECO:0000256" key="5">
    <source>
        <dbReference type="ARBA" id="ARBA00023136"/>
    </source>
</evidence>
<gene>
    <name evidence="9" type="ORF">QWY31_06365</name>
</gene>
<keyword evidence="5 6" id="KW-0472">Membrane</keyword>
<name>A0ABT8F4G7_9BACT</name>
<keyword evidence="2" id="KW-1003">Cell membrane</keyword>
<organism evidence="9 10">
    <name type="scientific">Shiella aurantiaca</name>
    <dbReference type="NCBI Taxonomy" id="3058365"/>
    <lineage>
        <taxon>Bacteria</taxon>
        <taxon>Pseudomonadati</taxon>
        <taxon>Bacteroidota</taxon>
        <taxon>Cytophagia</taxon>
        <taxon>Cytophagales</taxon>
        <taxon>Shiellaceae</taxon>
        <taxon>Shiella</taxon>
    </lineage>
</organism>
<evidence type="ECO:0000313" key="9">
    <source>
        <dbReference type="EMBL" id="MDN4165116.1"/>
    </source>
</evidence>
<evidence type="ECO:0000256" key="1">
    <source>
        <dbReference type="ARBA" id="ARBA00004651"/>
    </source>
</evidence>